<dbReference type="Pfam" id="PF00486">
    <property type="entry name" value="Trans_reg_C"/>
    <property type="match status" value="1"/>
</dbReference>
<feature type="domain" description="OmpR/PhoB-type" evidence="9">
    <location>
        <begin position="124"/>
        <end position="222"/>
    </location>
</feature>
<dbReference type="GO" id="GO:0006355">
    <property type="term" value="P:regulation of DNA-templated transcription"/>
    <property type="evidence" value="ECO:0007669"/>
    <property type="project" value="InterPro"/>
</dbReference>
<keyword evidence="5" id="KW-0804">Transcription</keyword>
<dbReference type="Gene3D" id="3.40.50.2300">
    <property type="match status" value="1"/>
</dbReference>
<dbReference type="GO" id="GO:0000156">
    <property type="term" value="F:phosphorelay response regulator activity"/>
    <property type="evidence" value="ECO:0007669"/>
    <property type="project" value="TreeGrafter"/>
</dbReference>
<dbReference type="FunFam" id="3.40.50.2300:FF:000001">
    <property type="entry name" value="DNA-binding response regulator PhoB"/>
    <property type="match status" value="1"/>
</dbReference>
<dbReference type="SUPFAM" id="SSF52172">
    <property type="entry name" value="CheY-like"/>
    <property type="match status" value="1"/>
</dbReference>
<feature type="domain" description="Response regulatory" evidence="8">
    <location>
        <begin position="2"/>
        <end position="116"/>
    </location>
</feature>
<dbReference type="Pfam" id="PF00072">
    <property type="entry name" value="Response_reg"/>
    <property type="match status" value="1"/>
</dbReference>
<evidence type="ECO:0000256" key="2">
    <source>
        <dbReference type="ARBA" id="ARBA00023012"/>
    </source>
</evidence>
<feature type="modified residue" description="4-aspartylphosphate" evidence="6">
    <location>
        <position position="51"/>
    </location>
</feature>
<evidence type="ECO:0000313" key="11">
    <source>
        <dbReference type="Proteomes" id="UP000225608"/>
    </source>
</evidence>
<dbReference type="EMBL" id="CP024160">
    <property type="protein sequence ID" value="ATP54122.1"/>
    <property type="molecule type" value="Genomic_DNA"/>
</dbReference>
<dbReference type="PROSITE" id="PS51755">
    <property type="entry name" value="OMPR_PHOB"/>
    <property type="match status" value="1"/>
</dbReference>
<gene>
    <name evidence="10" type="ORF">CSV91_05960</name>
</gene>
<dbReference type="GO" id="GO:0005829">
    <property type="term" value="C:cytosol"/>
    <property type="evidence" value="ECO:0007669"/>
    <property type="project" value="TreeGrafter"/>
</dbReference>
<keyword evidence="2" id="KW-0902">Two-component regulatory system</keyword>
<keyword evidence="3" id="KW-0805">Transcription regulation</keyword>
<reference evidence="10 11" key="1">
    <citation type="submission" date="2017-10" db="EMBL/GenBank/DDBJ databases">
        <title>Complete genome sequence of Collinsella aerofaciens isolated from the gut of a healthy adult Indian.</title>
        <authorList>
            <person name="Bag S."/>
            <person name="Ghosh T.S."/>
            <person name="Das B."/>
        </authorList>
    </citation>
    <scope>NUCLEOTIDE SEQUENCE [LARGE SCALE GENOMIC DNA]</scope>
    <source>
        <strain evidence="11">indica</strain>
    </source>
</reference>
<sequence>MKLMLAEDEPGLSRALTAILQHSDYEVDTALDGLTALENLLTNDYDAAILDIMMPGMDGIEVLKRTRAAGKRLPIIMLTAKSEVSDKVEGLDAGANDYLTKPFAAKELLARIRAMTRAATAIDATTLSVGNVRLDTAACTLVGPLGEEHLANREFQLMELFMRNAGTRMPTERLMLEVWGEDAPEGANVVWVYISYLRKKLTALGADVAIRASRNQGYSLEVVEEGERA</sequence>
<dbReference type="Proteomes" id="UP000225608">
    <property type="component" value="Chromosome"/>
</dbReference>
<evidence type="ECO:0000256" key="7">
    <source>
        <dbReference type="PROSITE-ProRule" id="PRU01091"/>
    </source>
</evidence>
<name>A0A2D1TXP2_9ACTN</name>
<accession>A0A2D1TXP2</accession>
<dbReference type="AlphaFoldDB" id="A0A2D1TXP2"/>
<dbReference type="InterPro" id="IPR001789">
    <property type="entry name" value="Sig_transdc_resp-reg_receiver"/>
</dbReference>
<dbReference type="InterPro" id="IPR036388">
    <property type="entry name" value="WH-like_DNA-bd_sf"/>
</dbReference>
<dbReference type="KEGG" id="caer:CSV91_05960"/>
<dbReference type="RefSeq" id="WP_089572344.1">
    <property type="nucleotide sequence ID" value="NZ_CP024160.1"/>
</dbReference>
<evidence type="ECO:0000256" key="3">
    <source>
        <dbReference type="ARBA" id="ARBA00023015"/>
    </source>
</evidence>
<dbReference type="PANTHER" id="PTHR48111:SF1">
    <property type="entry name" value="TWO-COMPONENT RESPONSE REGULATOR ORR33"/>
    <property type="match status" value="1"/>
</dbReference>
<evidence type="ECO:0000259" key="9">
    <source>
        <dbReference type="PROSITE" id="PS51755"/>
    </source>
</evidence>
<evidence type="ECO:0000256" key="6">
    <source>
        <dbReference type="PROSITE-ProRule" id="PRU00169"/>
    </source>
</evidence>
<protein>
    <submittedName>
        <fullName evidence="10">DNA-binding response regulator</fullName>
    </submittedName>
</protein>
<dbReference type="PANTHER" id="PTHR48111">
    <property type="entry name" value="REGULATOR OF RPOS"/>
    <property type="match status" value="1"/>
</dbReference>
<dbReference type="SMART" id="SM00448">
    <property type="entry name" value="REC"/>
    <property type="match status" value="1"/>
</dbReference>
<dbReference type="GO" id="GO:0000976">
    <property type="term" value="F:transcription cis-regulatory region binding"/>
    <property type="evidence" value="ECO:0007669"/>
    <property type="project" value="TreeGrafter"/>
</dbReference>
<dbReference type="InterPro" id="IPR011006">
    <property type="entry name" value="CheY-like_superfamily"/>
</dbReference>
<feature type="DNA-binding region" description="OmpR/PhoB-type" evidence="7">
    <location>
        <begin position="124"/>
        <end position="222"/>
    </location>
</feature>
<proteinExistence type="predicted"/>
<organism evidence="10 11">
    <name type="scientific">Collinsella aerofaciens</name>
    <dbReference type="NCBI Taxonomy" id="74426"/>
    <lineage>
        <taxon>Bacteria</taxon>
        <taxon>Bacillati</taxon>
        <taxon>Actinomycetota</taxon>
        <taxon>Coriobacteriia</taxon>
        <taxon>Coriobacteriales</taxon>
        <taxon>Coriobacteriaceae</taxon>
        <taxon>Collinsella</taxon>
    </lineage>
</organism>
<evidence type="ECO:0000259" key="8">
    <source>
        <dbReference type="PROSITE" id="PS50110"/>
    </source>
</evidence>
<dbReference type="CDD" id="cd00383">
    <property type="entry name" value="trans_reg_C"/>
    <property type="match status" value="1"/>
</dbReference>
<evidence type="ECO:0000256" key="5">
    <source>
        <dbReference type="ARBA" id="ARBA00023163"/>
    </source>
</evidence>
<keyword evidence="4 7" id="KW-0238">DNA-binding</keyword>
<evidence type="ECO:0000313" key="10">
    <source>
        <dbReference type="EMBL" id="ATP54122.1"/>
    </source>
</evidence>
<dbReference type="InterPro" id="IPR039420">
    <property type="entry name" value="WalR-like"/>
</dbReference>
<dbReference type="InterPro" id="IPR001867">
    <property type="entry name" value="OmpR/PhoB-type_DNA-bd"/>
</dbReference>
<keyword evidence="1 6" id="KW-0597">Phosphoprotein</keyword>
<evidence type="ECO:0000256" key="4">
    <source>
        <dbReference type="ARBA" id="ARBA00023125"/>
    </source>
</evidence>
<evidence type="ECO:0000256" key="1">
    <source>
        <dbReference type="ARBA" id="ARBA00022553"/>
    </source>
</evidence>
<dbReference type="SMART" id="SM00862">
    <property type="entry name" value="Trans_reg_C"/>
    <property type="match status" value="1"/>
</dbReference>
<dbReference type="Gene3D" id="6.10.250.690">
    <property type="match status" value="1"/>
</dbReference>
<dbReference type="PROSITE" id="PS50110">
    <property type="entry name" value="RESPONSE_REGULATORY"/>
    <property type="match status" value="1"/>
</dbReference>
<dbReference type="GO" id="GO:0032993">
    <property type="term" value="C:protein-DNA complex"/>
    <property type="evidence" value="ECO:0007669"/>
    <property type="project" value="TreeGrafter"/>
</dbReference>
<dbReference type="Gene3D" id="1.10.10.10">
    <property type="entry name" value="Winged helix-like DNA-binding domain superfamily/Winged helix DNA-binding domain"/>
    <property type="match status" value="1"/>
</dbReference>